<protein>
    <submittedName>
        <fullName evidence="2">Uncharacterized protein</fullName>
    </submittedName>
</protein>
<evidence type="ECO:0000313" key="2">
    <source>
        <dbReference type="EMBL" id="KAF8821328.1"/>
    </source>
</evidence>
<keyword evidence="3" id="KW-1185">Reference proteome</keyword>
<dbReference type="EMBL" id="JADAQX010000193">
    <property type="protein sequence ID" value="KAF8821328.1"/>
    <property type="molecule type" value="Genomic_DNA"/>
</dbReference>
<comment type="caution">
    <text evidence="2">The sequence shown here is derived from an EMBL/GenBank/DDBJ whole genome shotgun (WGS) entry which is preliminary data.</text>
</comment>
<evidence type="ECO:0000313" key="3">
    <source>
        <dbReference type="Proteomes" id="UP000823046"/>
    </source>
</evidence>
<dbReference type="Proteomes" id="UP000823046">
    <property type="component" value="Unassembled WGS sequence"/>
</dbReference>
<feature type="region of interest" description="Disordered" evidence="1">
    <location>
        <begin position="25"/>
        <end position="54"/>
    </location>
</feature>
<feature type="compositionally biased region" description="Polar residues" evidence="1">
    <location>
        <begin position="25"/>
        <end position="37"/>
    </location>
</feature>
<reference evidence="2 3" key="1">
    <citation type="journal article" date="2020" name="bioRxiv">
        <title>Metabolic contributions of an alphaproteobacterial endosymbiont in the apicomplexan Cardiosporidium cionae.</title>
        <authorList>
            <person name="Hunter E.S."/>
            <person name="Paight C.J."/>
            <person name="Lane C.E."/>
        </authorList>
    </citation>
    <scope>NUCLEOTIDE SEQUENCE [LARGE SCALE GENOMIC DNA]</scope>
    <source>
        <strain evidence="2">ESH_2018</strain>
    </source>
</reference>
<organism evidence="2 3">
    <name type="scientific">Cardiosporidium cionae</name>
    <dbReference type="NCBI Taxonomy" id="476202"/>
    <lineage>
        <taxon>Eukaryota</taxon>
        <taxon>Sar</taxon>
        <taxon>Alveolata</taxon>
        <taxon>Apicomplexa</taxon>
        <taxon>Aconoidasida</taxon>
        <taxon>Nephromycida</taxon>
        <taxon>Cardiosporidium</taxon>
    </lineage>
</organism>
<sequence>MSQGEHRYAMPHYKHGNVNMVTTKLSSASPRSRTTPQKRVPEGASSQGREDFPQREHLQKFAKTFSIELENNLPLLLESMNRITTRGAYPVNTKSLCQAEPFFGGDLRGCYSPLSTQNMSRCFPQLSPVKNSPHFRMRYNMDGTALMRQKRPLDEENIEQNVPNYPRKKLITKISTHPAEKSETNEDFLTKCFNVARPVLPSRSDAKQKIATSNSNTVNTIGIEETSGVSFIDQTEDYADLPSPGTNWTSADPFNPKHPVSPHCDYLYDRVKQHPKDTNYFHRILRPILPRIPKENFDIGSLLVLRKGGPLNPNTRPLLQDRDLTFIPRDWSTVISVKSRFNEIKEYFRWMEAYANTIRKGAWYSEMLTSDSVVTTLQEQESWNPFSVFGSAPKAVNLNEIFDFSAYNRWATSDARWHSKTLRQLYEEKLIQKPTDPISENDWKIVHKALKKKWFEECKLELDWRMDPLKLDESLWYIDYCGLVVDKADIVSEEQVCFCPTPNPRSHFGWMDPRSATTKYYNGRRASGGYITSPLPLLQQQLHSPNLSIDRVCKGKLMSLNKPPVLSFNMIHSQWLSISPSLPSKMTAQAILSNA</sequence>
<accession>A0ABQ7JBJ2</accession>
<gene>
    <name evidence="2" type="ORF">IE077_002145</name>
</gene>
<proteinExistence type="predicted"/>
<name>A0ABQ7JBJ2_9APIC</name>
<evidence type="ECO:0000256" key="1">
    <source>
        <dbReference type="SAM" id="MobiDB-lite"/>
    </source>
</evidence>